<feature type="transmembrane region" description="Helical" evidence="5">
    <location>
        <begin position="122"/>
        <end position="140"/>
    </location>
</feature>
<comment type="caution">
    <text evidence="6">The sequence shown here is derived from an EMBL/GenBank/DDBJ whole genome shotgun (WGS) entry which is preliminary data.</text>
</comment>
<dbReference type="PANTHER" id="PTHR35814:SF1">
    <property type="entry name" value="GLUTATHIONE S-TRANSFERASE-RELATED"/>
    <property type="match status" value="1"/>
</dbReference>
<evidence type="ECO:0000256" key="5">
    <source>
        <dbReference type="SAM" id="Phobius"/>
    </source>
</evidence>
<feature type="transmembrane region" description="Helical" evidence="5">
    <location>
        <begin position="87"/>
        <end position="107"/>
    </location>
</feature>
<dbReference type="SUPFAM" id="SSF161084">
    <property type="entry name" value="MAPEG domain-like"/>
    <property type="match status" value="1"/>
</dbReference>
<proteinExistence type="predicted"/>
<evidence type="ECO:0000313" key="6">
    <source>
        <dbReference type="EMBL" id="KXZ40904.1"/>
    </source>
</evidence>
<keyword evidence="4 5" id="KW-0472">Membrane</keyword>
<evidence type="ECO:0000256" key="4">
    <source>
        <dbReference type="ARBA" id="ARBA00023136"/>
    </source>
</evidence>
<dbReference type="GO" id="GO:0016020">
    <property type="term" value="C:membrane"/>
    <property type="evidence" value="ECO:0007669"/>
    <property type="project" value="UniProtKB-SubCell"/>
</dbReference>
<reference evidence="7" key="1">
    <citation type="journal article" date="2016" name="Nat. Commun.">
        <title>The Gonium pectorale genome demonstrates co-option of cell cycle regulation during the evolution of multicellularity.</title>
        <authorList>
            <person name="Hanschen E.R."/>
            <person name="Marriage T.N."/>
            <person name="Ferris P.J."/>
            <person name="Hamaji T."/>
            <person name="Toyoda A."/>
            <person name="Fujiyama A."/>
            <person name="Neme R."/>
            <person name="Noguchi H."/>
            <person name="Minakuchi Y."/>
            <person name="Suzuki M."/>
            <person name="Kawai-Toyooka H."/>
            <person name="Smith D.R."/>
            <person name="Sparks H."/>
            <person name="Anderson J."/>
            <person name="Bakaric R."/>
            <person name="Luria V."/>
            <person name="Karger A."/>
            <person name="Kirschner M.W."/>
            <person name="Durand P.M."/>
            <person name="Michod R.E."/>
            <person name="Nozaki H."/>
            <person name="Olson B.J."/>
        </authorList>
    </citation>
    <scope>NUCLEOTIDE SEQUENCE [LARGE SCALE GENOMIC DNA]</scope>
    <source>
        <strain evidence="7">NIES-2863</strain>
    </source>
</reference>
<dbReference type="Proteomes" id="UP000075714">
    <property type="component" value="Unassembled WGS sequence"/>
</dbReference>
<protein>
    <submittedName>
        <fullName evidence="6">Uncharacterized protein</fullName>
    </submittedName>
</protein>
<accession>A0A150FTG7</accession>
<evidence type="ECO:0000256" key="3">
    <source>
        <dbReference type="ARBA" id="ARBA00022989"/>
    </source>
</evidence>
<evidence type="ECO:0000313" key="7">
    <source>
        <dbReference type="Proteomes" id="UP000075714"/>
    </source>
</evidence>
<sequence>MAAPALSAPLTCLTAGGLGVTYALLQLRVGLHRVNTGISLGNHGADGKEDESLVAKSRAGGNMQEYVPTGLLLMLLMETASPLPRRLVAAFGGAFALARLSVAYALTNANNPKVDHIPPRKYGFLATIGLLVAGGAYLAAEAVKSLRK</sequence>
<dbReference type="AlphaFoldDB" id="A0A150FTG7"/>
<keyword evidence="7" id="KW-1185">Reference proteome</keyword>
<comment type="subcellular location">
    <subcellularLocation>
        <location evidence="1">Membrane</location>
    </subcellularLocation>
</comment>
<feature type="transmembrane region" description="Helical" evidence="5">
    <location>
        <begin position="6"/>
        <end position="25"/>
    </location>
</feature>
<dbReference type="Gene3D" id="1.20.120.550">
    <property type="entry name" value="Membrane associated eicosanoid/glutathione metabolism-like domain"/>
    <property type="match status" value="1"/>
</dbReference>
<dbReference type="EMBL" id="LSYV01001406">
    <property type="protein sequence ID" value="KXZ40904.1"/>
    <property type="molecule type" value="Genomic_DNA"/>
</dbReference>
<keyword evidence="3 5" id="KW-1133">Transmembrane helix</keyword>
<evidence type="ECO:0000256" key="2">
    <source>
        <dbReference type="ARBA" id="ARBA00022692"/>
    </source>
</evidence>
<name>A0A150FTG7_GONPE</name>
<gene>
    <name evidence="6" type="ORF">GPECTOR_1413g619</name>
</gene>
<dbReference type="InterPro" id="IPR001129">
    <property type="entry name" value="Membr-assoc_MAPEG"/>
</dbReference>
<dbReference type="OrthoDB" id="527248at2759"/>
<dbReference type="Pfam" id="PF01124">
    <property type="entry name" value="MAPEG"/>
    <property type="match status" value="1"/>
</dbReference>
<dbReference type="PANTHER" id="PTHR35814">
    <property type="match status" value="1"/>
</dbReference>
<evidence type="ECO:0000256" key="1">
    <source>
        <dbReference type="ARBA" id="ARBA00004370"/>
    </source>
</evidence>
<dbReference type="InterPro" id="IPR023352">
    <property type="entry name" value="MAPEG-like_dom_sf"/>
</dbReference>
<keyword evidence="2 5" id="KW-0812">Transmembrane</keyword>
<organism evidence="6 7">
    <name type="scientific">Gonium pectorale</name>
    <name type="common">Green alga</name>
    <dbReference type="NCBI Taxonomy" id="33097"/>
    <lineage>
        <taxon>Eukaryota</taxon>
        <taxon>Viridiplantae</taxon>
        <taxon>Chlorophyta</taxon>
        <taxon>core chlorophytes</taxon>
        <taxon>Chlorophyceae</taxon>
        <taxon>CS clade</taxon>
        <taxon>Chlamydomonadales</taxon>
        <taxon>Volvocaceae</taxon>
        <taxon>Gonium</taxon>
    </lineage>
</organism>